<dbReference type="EMBL" id="LFYR01001099">
    <property type="protein sequence ID" value="KMZ64789.1"/>
    <property type="molecule type" value="Genomic_DNA"/>
</dbReference>
<keyword evidence="3 7" id="KW-0808">Transferase</keyword>
<gene>
    <name evidence="7" type="ORF">ZOSMA_34G00680</name>
</gene>
<evidence type="ECO:0000256" key="6">
    <source>
        <dbReference type="SAM" id="Phobius"/>
    </source>
</evidence>
<dbReference type="GO" id="GO:0016757">
    <property type="term" value="F:glycosyltransferase activity"/>
    <property type="evidence" value="ECO:0007669"/>
    <property type="project" value="UniProtKB-KW"/>
</dbReference>
<protein>
    <submittedName>
        <fullName evidence="7">Core-2/I-branching beta-1,6-N-acetylglucosaminyltransferase familyprotein</fullName>
    </submittedName>
</protein>
<comment type="subcellular location">
    <subcellularLocation>
        <location evidence="1">Membrane</location>
        <topology evidence="1">Single-pass type II membrane protein</topology>
    </subcellularLocation>
</comment>
<dbReference type="PANTHER" id="PTHR31042">
    <property type="entry name" value="CORE-2/I-BRANCHING BETA-1,6-N-ACETYLGLUCOSAMINYLTRANSFERASE FAMILY PROTEIN-RELATED"/>
    <property type="match status" value="1"/>
</dbReference>
<comment type="caution">
    <text evidence="7">The sequence shown here is derived from an EMBL/GenBank/DDBJ whole genome shotgun (WGS) entry which is preliminary data.</text>
</comment>
<dbReference type="PANTHER" id="PTHR31042:SF3">
    <property type="entry name" value="OS08G0110400 PROTEIN"/>
    <property type="match status" value="1"/>
</dbReference>
<dbReference type="Proteomes" id="UP000036987">
    <property type="component" value="Unassembled WGS sequence"/>
</dbReference>
<dbReference type="InterPro" id="IPR003406">
    <property type="entry name" value="Glyco_trans_14"/>
</dbReference>
<dbReference type="GO" id="GO:0016020">
    <property type="term" value="C:membrane"/>
    <property type="evidence" value="ECO:0007669"/>
    <property type="project" value="UniProtKB-SubCell"/>
</dbReference>
<keyword evidence="8" id="KW-1185">Reference proteome</keyword>
<evidence type="ECO:0000313" key="7">
    <source>
        <dbReference type="EMBL" id="KMZ64789.1"/>
    </source>
</evidence>
<dbReference type="Pfam" id="PF02485">
    <property type="entry name" value="Branch"/>
    <property type="match status" value="1"/>
</dbReference>
<organism evidence="7 8">
    <name type="scientific">Zostera marina</name>
    <name type="common">Eelgrass</name>
    <dbReference type="NCBI Taxonomy" id="29655"/>
    <lineage>
        <taxon>Eukaryota</taxon>
        <taxon>Viridiplantae</taxon>
        <taxon>Streptophyta</taxon>
        <taxon>Embryophyta</taxon>
        <taxon>Tracheophyta</taxon>
        <taxon>Spermatophyta</taxon>
        <taxon>Magnoliopsida</taxon>
        <taxon>Liliopsida</taxon>
        <taxon>Zosteraceae</taxon>
        <taxon>Zostera</taxon>
    </lineage>
</organism>
<sequence>MKSLPKSKRDEVDVSNEFFPATPRKEFSIGLIRIVTAMVIFMAGGVLGLSVSSTFTRYYPLHTDVFFPETRYISNSNRDCSGIRNFVKPAQVNHNMNDQQLFWRGSMVPTIKDYPFRRVPKVAFMFMTRGSIPLQPLWDKFFDGHEKYFSVYVHTAPGYKLNVSKTSAFYRQEIPSQVVEWGSITLVDAEKRLLANALLDFNNERFVLLSESCIPIFNFPKVYNYLINSKQSYVQSYDEDTPRGRGRYSRHMYPEVRPFQWRKGSEWFELNRKLAVTMVSESKYYHVFKKYCRPSCYPDEHYIPTYLNMFNGSLNSNRTVTWVDWSREGPHPAMFGNEDVTEDFINSIRNNGTICTYNNRPTSVCYLFARKFAPSALRPLLNMSSKLMKY</sequence>
<dbReference type="OrthoDB" id="191334at2759"/>
<accession>A0A0K9P717</accession>
<keyword evidence="6" id="KW-0812">Transmembrane</keyword>
<dbReference type="AlphaFoldDB" id="A0A0K9P717"/>
<name>A0A0K9P717_ZOSMR</name>
<evidence type="ECO:0000256" key="1">
    <source>
        <dbReference type="ARBA" id="ARBA00004606"/>
    </source>
</evidence>
<keyword evidence="2 7" id="KW-0328">Glycosyltransferase</keyword>
<evidence type="ECO:0000256" key="2">
    <source>
        <dbReference type="ARBA" id="ARBA00022676"/>
    </source>
</evidence>
<keyword evidence="4 6" id="KW-0472">Membrane</keyword>
<evidence type="ECO:0000256" key="3">
    <source>
        <dbReference type="ARBA" id="ARBA00022679"/>
    </source>
</evidence>
<dbReference type="InterPro" id="IPR044174">
    <property type="entry name" value="BC10-like"/>
</dbReference>
<evidence type="ECO:0000256" key="5">
    <source>
        <dbReference type="ARBA" id="ARBA00023180"/>
    </source>
</evidence>
<reference evidence="8" key="1">
    <citation type="journal article" date="2016" name="Nature">
        <title>The genome of the seagrass Zostera marina reveals angiosperm adaptation to the sea.</title>
        <authorList>
            <person name="Olsen J.L."/>
            <person name="Rouze P."/>
            <person name="Verhelst B."/>
            <person name="Lin Y.-C."/>
            <person name="Bayer T."/>
            <person name="Collen J."/>
            <person name="Dattolo E."/>
            <person name="De Paoli E."/>
            <person name="Dittami S."/>
            <person name="Maumus F."/>
            <person name="Michel G."/>
            <person name="Kersting A."/>
            <person name="Lauritano C."/>
            <person name="Lohaus R."/>
            <person name="Toepel M."/>
            <person name="Tonon T."/>
            <person name="Vanneste K."/>
            <person name="Amirebrahimi M."/>
            <person name="Brakel J."/>
            <person name="Bostroem C."/>
            <person name="Chovatia M."/>
            <person name="Grimwood J."/>
            <person name="Jenkins J.W."/>
            <person name="Jueterbock A."/>
            <person name="Mraz A."/>
            <person name="Stam W.T."/>
            <person name="Tice H."/>
            <person name="Bornberg-Bauer E."/>
            <person name="Green P.J."/>
            <person name="Pearson G.A."/>
            <person name="Procaccini G."/>
            <person name="Duarte C.M."/>
            <person name="Schmutz J."/>
            <person name="Reusch T.B.H."/>
            <person name="Van de Peer Y."/>
        </authorList>
    </citation>
    <scope>NUCLEOTIDE SEQUENCE [LARGE SCALE GENOMIC DNA]</scope>
    <source>
        <strain evidence="8">cv. Finnish</strain>
    </source>
</reference>
<keyword evidence="5" id="KW-0325">Glycoprotein</keyword>
<dbReference type="OMA" id="NCTVIHR"/>
<proteinExistence type="predicted"/>
<feature type="transmembrane region" description="Helical" evidence="6">
    <location>
        <begin position="31"/>
        <end position="51"/>
    </location>
</feature>
<evidence type="ECO:0000313" key="8">
    <source>
        <dbReference type="Proteomes" id="UP000036987"/>
    </source>
</evidence>
<keyword evidence="6" id="KW-1133">Transmembrane helix</keyword>
<evidence type="ECO:0000256" key="4">
    <source>
        <dbReference type="ARBA" id="ARBA00023136"/>
    </source>
</evidence>